<sequence length="52" mass="5881">KQKNHDTGEQPGNSMTTEERCIKTSKVNFISDTGCLMSFWQTDNGNSFLPEK</sequence>
<protein>
    <submittedName>
        <fullName evidence="1">Uncharacterized protein</fullName>
    </submittedName>
</protein>
<feature type="non-terminal residue" evidence="1">
    <location>
        <position position="1"/>
    </location>
</feature>
<dbReference type="AlphaFoldDB" id="A0A0B7BZ98"/>
<accession>A0A0B7BZ98</accession>
<gene>
    <name evidence="1" type="primary">ORF216658</name>
</gene>
<reference evidence="1" key="1">
    <citation type="submission" date="2014-12" db="EMBL/GenBank/DDBJ databases">
        <title>Insight into the proteome of Arion vulgaris.</title>
        <authorList>
            <person name="Aradska J."/>
            <person name="Bulat T."/>
            <person name="Smidak R."/>
            <person name="Sarate P."/>
            <person name="Gangsoo J."/>
            <person name="Sialana F."/>
            <person name="Bilban M."/>
            <person name="Lubec G."/>
        </authorList>
    </citation>
    <scope>NUCLEOTIDE SEQUENCE</scope>
    <source>
        <tissue evidence="1">Skin</tissue>
    </source>
</reference>
<name>A0A0B7BZ98_9EUPU</name>
<dbReference type="EMBL" id="HACG01050846">
    <property type="protein sequence ID" value="CEK97711.1"/>
    <property type="molecule type" value="Transcribed_RNA"/>
</dbReference>
<proteinExistence type="predicted"/>
<evidence type="ECO:0000313" key="1">
    <source>
        <dbReference type="EMBL" id="CEK97711.1"/>
    </source>
</evidence>
<organism evidence="1">
    <name type="scientific">Arion vulgaris</name>
    <dbReference type="NCBI Taxonomy" id="1028688"/>
    <lineage>
        <taxon>Eukaryota</taxon>
        <taxon>Metazoa</taxon>
        <taxon>Spiralia</taxon>
        <taxon>Lophotrochozoa</taxon>
        <taxon>Mollusca</taxon>
        <taxon>Gastropoda</taxon>
        <taxon>Heterobranchia</taxon>
        <taxon>Euthyneura</taxon>
        <taxon>Panpulmonata</taxon>
        <taxon>Eupulmonata</taxon>
        <taxon>Stylommatophora</taxon>
        <taxon>Helicina</taxon>
        <taxon>Arionoidea</taxon>
        <taxon>Arionidae</taxon>
        <taxon>Arion</taxon>
    </lineage>
</organism>